<feature type="transmembrane region" description="Helical" evidence="11">
    <location>
        <begin position="629"/>
        <end position="648"/>
    </location>
</feature>
<dbReference type="GO" id="GO:0140359">
    <property type="term" value="F:ABC-type transporter activity"/>
    <property type="evidence" value="ECO:0007669"/>
    <property type="project" value="InterPro"/>
</dbReference>
<evidence type="ECO:0000313" key="14">
    <source>
        <dbReference type="Proteomes" id="UP001497516"/>
    </source>
</evidence>
<feature type="transmembrane region" description="Helical" evidence="11">
    <location>
        <begin position="1410"/>
        <end position="1433"/>
    </location>
</feature>
<dbReference type="CDD" id="cd03232">
    <property type="entry name" value="ABCG_PDR_domain2"/>
    <property type="match status" value="1"/>
</dbReference>
<evidence type="ECO:0000256" key="6">
    <source>
        <dbReference type="ARBA" id="ARBA00022741"/>
    </source>
</evidence>
<evidence type="ECO:0000313" key="13">
    <source>
        <dbReference type="EMBL" id="CAL1376789.1"/>
    </source>
</evidence>
<dbReference type="GO" id="GO:0005524">
    <property type="term" value="F:ATP binding"/>
    <property type="evidence" value="ECO:0007669"/>
    <property type="project" value="UniProtKB-KW"/>
</dbReference>
<name>A0AAV2DTB4_9ROSI</name>
<feature type="region of interest" description="Disordered" evidence="10">
    <location>
        <begin position="1"/>
        <end position="21"/>
    </location>
</feature>
<keyword evidence="3" id="KW-0813">Transport</keyword>
<dbReference type="Gene3D" id="3.40.50.300">
    <property type="entry name" value="P-loop containing nucleotide triphosphate hydrolases"/>
    <property type="match status" value="2"/>
</dbReference>
<evidence type="ECO:0000256" key="10">
    <source>
        <dbReference type="SAM" id="MobiDB-lite"/>
    </source>
</evidence>
<keyword evidence="8 11" id="KW-1133">Transmembrane helix</keyword>
<evidence type="ECO:0000256" key="3">
    <source>
        <dbReference type="ARBA" id="ARBA00022448"/>
    </source>
</evidence>
<dbReference type="InterPro" id="IPR034001">
    <property type="entry name" value="ABCG_PDR_1"/>
</dbReference>
<dbReference type="EMBL" id="OZ034816">
    <property type="protein sequence ID" value="CAL1376789.1"/>
    <property type="molecule type" value="Genomic_DNA"/>
</dbReference>
<keyword evidence="5" id="KW-0677">Repeat</keyword>
<dbReference type="InterPro" id="IPR029481">
    <property type="entry name" value="ABC_trans_N"/>
</dbReference>
<keyword evidence="9 11" id="KW-0472">Membrane</keyword>
<gene>
    <name evidence="13" type="ORF">LTRI10_LOCUS18495</name>
</gene>
<dbReference type="PANTHER" id="PTHR48040">
    <property type="entry name" value="PLEIOTROPIC DRUG RESISTANCE PROTEIN 1-LIKE ISOFORM X1"/>
    <property type="match status" value="1"/>
</dbReference>
<keyword evidence="4 11" id="KW-0812">Transmembrane</keyword>
<dbReference type="PROSITE" id="PS00211">
    <property type="entry name" value="ABC_TRANSPORTER_1"/>
    <property type="match status" value="1"/>
</dbReference>
<keyword evidence="6" id="KW-0547">Nucleotide-binding</keyword>
<dbReference type="SMART" id="SM00382">
    <property type="entry name" value="AAA"/>
    <property type="match status" value="2"/>
</dbReference>
<dbReference type="Pfam" id="PF01061">
    <property type="entry name" value="ABC2_membrane"/>
    <property type="match status" value="2"/>
</dbReference>
<dbReference type="PROSITE" id="PS50893">
    <property type="entry name" value="ABC_TRANSPORTER_2"/>
    <property type="match status" value="2"/>
</dbReference>
<keyword evidence="7" id="KW-0067">ATP-binding</keyword>
<evidence type="ECO:0000256" key="1">
    <source>
        <dbReference type="ARBA" id="ARBA00004141"/>
    </source>
</evidence>
<evidence type="ECO:0000259" key="12">
    <source>
        <dbReference type="PROSITE" id="PS50893"/>
    </source>
</evidence>
<comment type="subcellular location">
    <subcellularLocation>
        <location evidence="1">Membrane</location>
        <topology evidence="1">Multi-pass membrane protein</topology>
    </subcellularLocation>
</comment>
<evidence type="ECO:0000256" key="5">
    <source>
        <dbReference type="ARBA" id="ARBA00022737"/>
    </source>
</evidence>
<protein>
    <recommendedName>
        <fullName evidence="12">ABC transporter domain-containing protein</fullName>
    </recommendedName>
</protein>
<feature type="transmembrane region" description="Helical" evidence="11">
    <location>
        <begin position="738"/>
        <end position="764"/>
    </location>
</feature>
<dbReference type="Pfam" id="PF00005">
    <property type="entry name" value="ABC_tran"/>
    <property type="match status" value="2"/>
</dbReference>
<dbReference type="InterPro" id="IPR034003">
    <property type="entry name" value="ABCG_PDR_2"/>
</dbReference>
<feature type="transmembrane region" description="Helical" evidence="11">
    <location>
        <begin position="1217"/>
        <end position="1237"/>
    </location>
</feature>
<evidence type="ECO:0000256" key="8">
    <source>
        <dbReference type="ARBA" id="ARBA00022989"/>
    </source>
</evidence>
<dbReference type="PANTHER" id="PTHR48040:SF20">
    <property type="entry name" value="PLEIOTROPIC DRUG RESISTANCE PROTEIN 1"/>
    <property type="match status" value="1"/>
</dbReference>
<feature type="domain" description="ABC transporter" evidence="12">
    <location>
        <begin position="841"/>
        <end position="1093"/>
    </location>
</feature>
<evidence type="ECO:0000256" key="7">
    <source>
        <dbReference type="ARBA" id="ARBA00022840"/>
    </source>
</evidence>
<feature type="transmembrane region" description="Helical" evidence="11">
    <location>
        <begin position="596"/>
        <end position="617"/>
    </location>
</feature>
<keyword evidence="14" id="KW-1185">Reference proteome</keyword>
<evidence type="ECO:0000256" key="9">
    <source>
        <dbReference type="ARBA" id="ARBA00023136"/>
    </source>
</evidence>
<feature type="transmembrane region" description="Helical" evidence="11">
    <location>
        <begin position="1330"/>
        <end position="1350"/>
    </location>
</feature>
<dbReference type="InterPro" id="IPR017871">
    <property type="entry name" value="ABC_transporter-like_CS"/>
</dbReference>
<dbReference type="Pfam" id="PF19055">
    <property type="entry name" value="ABC2_membrane_7"/>
    <property type="match status" value="1"/>
</dbReference>
<accession>A0AAV2DTB4</accession>
<dbReference type="InterPro" id="IPR003593">
    <property type="entry name" value="AAA+_ATPase"/>
</dbReference>
<evidence type="ECO:0000256" key="4">
    <source>
        <dbReference type="ARBA" id="ARBA00022692"/>
    </source>
</evidence>
<sequence length="1438" mass="162273">MADYGGGHQREASKGANSSSIWSTDTSAVGAMSMMDEDDKRALRRGKRRTASVYKGEKGELSLHNLGLTERRALIDSLVKVPEIDNEKFLHKLKSRIDKVGIELPTIEIRFQNLTVEAEARSASRSLPTMYNFVLNIVEGFLGVFRIRSNKKMKLTILKGVSGVIKPSRITLLLGPPSSGKSTFMLALAGQLDPDLKSSGSVSYNGYQMNEFVPHRTAAYISQHDNHISEMTVRETLAFSARCQGVGFLSEMLEELLKREKATHIKPDSAIDLFMKAAALEGQQASVVTDYVIKILGLEECADTVVGSIMMRGISGGQKKRLTIGEMLVGPARALFMDEISNGLDASTTYQIVNSMRQSTHILKGTTIISLLQPPPESYELFDDVILLSDGHIVYHGPREDALDFFQHMGFRCPERKNVPDFLQEVISKNDQKQYWARKDQVYHYITVREFAEAFKSFTVGEEMRHELSKPFDKKKGHAAALAFRRYGIPEMQLLKACLSREFLLMKKNSFVFIFKIVQLTVMALILMTLFLKTQMHRETVIDGVIYMGALFFIVSMIIFNGMADLSMTVAKLPVFYKQRNFGFYPSWAYSLPSSFLQIPTTLVEVAVWVSITYFMIGFDPELSRFLKQYFLLVLVGQMSGSLFRFLAAIGRNVIVASTLSSFILLVLMTLSGFVLSRDKINKFWIWGYWISPFMYADNAILANEFLGDNWQQVAPLSTEPLGTQVLKFRGFFTDPNWYWIGIGALFGFTIVFNILFSLALTFLDPFDKPQALISEDSENDEAFELNRARSLSLQESFGAMHDESDNESSSSDSCPGLEITPGSNNCKKKGMVLPFVPYSVTFDEITYAVDAPQHMIEKGVVKDKLYLLKGISGAFRPGVLTALMGVTGAGKTTLMDVLAGRKTHGYTQGNITISGYPKKQETFARISGYCEQNDIHSPFVTVHESLLYSAWLRLPTEVNRQTRKMFVEEVMALVELDSLRDSIVGLPGVNGLSIEQRKRLTIAVELVANPSIIFMDEPTSGLDARAAAIVMRTVRNTVDTGRTVVCTIHQPSIDIFESFDELFLLKRGGQEIYVGPLGKNSCHLINYFETIDGVTKIKDGYNPATWMMEVSSPGQEVTLGVDFASLYKRSDLYKRNKAMIKDLSKPAVGSKDLHFETQYSRSLFTQCLACLWKFHWSYLRNQPYTGVRFLFTTIIALLFGGMFWDLGGKMNNEQDLFNAIGSMFTAVFSIGIQNASAVQPVVDIERTVFYRERAAGMYAAFPYAVAHVLIELPYILFQCIVYSCMVYTMIGFEFTVIKCFWFFFFMYFTLLYFTFYGMMAVSFTPNQHIGYIVSTAFYGLWNIFAGFIIPRPRAPIWWRWYYYACPVSWTLYGFVASQYGDVQDILRSGLTVEAFVKLYFGFEHDMVPIVGAVVVGFGVMFIFIFATCIMMLNFQKR</sequence>
<feature type="transmembrane region" description="Helical" evidence="11">
    <location>
        <begin position="1362"/>
        <end position="1381"/>
    </location>
</feature>
<proteinExistence type="inferred from homology"/>
<dbReference type="SUPFAM" id="SSF52540">
    <property type="entry name" value="P-loop containing nucleoside triphosphate hydrolases"/>
    <property type="match status" value="2"/>
</dbReference>
<dbReference type="InterPro" id="IPR043926">
    <property type="entry name" value="ABCG_dom"/>
</dbReference>
<feature type="transmembrane region" description="Helical" evidence="11">
    <location>
        <begin position="544"/>
        <end position="564"/>
    </location>
</feature>
<evidence type="ECO:0000256" key="11">
    <source>
        <dbReference type="SAM" id="Phobius"/>
    </source>
</evidence>
<dbReference type="FunFam" id="3.40.50.300:FF:000179">
    <property type="entry name" value="ABC transporter G family member 34"/>
    <property type="match status" value="1"/>
</dbReference>
<dbReference type="FunFam" id="3.40.50.300:FF:000059">
    <property type="entry name" value="ABC transporter G family member 40"/>
    <property type="match status" value="1"/>
</dbReference>
<dbReference type="GO" id="GO:0016020">
    <property type="term" value="C:membrane"/>
    <property type="evidence" value="ECO:0007669"/>
    <property type="project" value="UniProtKB-SubCell"/>
</dbReference>
<dbReference type="CDD" id="cd03233">
    <property type="entry name" value="ABCG_PDR_domain1"/>
    <property type="match status" value="1"/>
</dbReference>
<dbReference type="InterPro" id="IPR013581">
    <property type="entry name" value="PDR_assoc"/>
</dbReference>
<dbReference type="Pfam" id="PF08370">
    <property type="entry name" value="PDR_assoc"/>
    <property type="match status" value="1"/>
</dbReference>
<organism evidence="13 14">
    <name type="scientific">Linum trigynum</name>
    <dbReference type="NCBI Taxonomy" id="586398"/>
    <lineage>
        <taxon>Eukaryota</taxon>
        <taxon>Viridiplantae</taxon>
        <taxon>Streptophyta</taxon>
        <taxon>Embryophyta</taxon>
        <taxon>Tracheophyta</taxon>
        <taxon>Spermatophyta</taxon>
        <taxon>Magnoliopsida</taxon>
        <taxon>eudicotyledons</taxon>
        <taxon>Gunneridae</taxon>
        <taxon>Pentapetalae</taxon>
        <taxon>rosids</taxon>
        <taxon>fabids</taxon>
        <taxon>Malpighiales</taxon>
        <taxon>Linaceae</taxon>
        <taxon>Linum</taxon>
    </lineage>
</organism>
<feature type="transmembrane region" description="Helical" evidence="11">
    <location>
        <begin position="654"/>
        <end position="677"/>
    </location>
</feature>
<evidence type="ECO:0000256" key="2">
    <source>
        <dbReference type="ARBA" id="ARBA00006012"/>
    </source>
</evidence>
<feature type="transmembrane region" description="Helical" evidence="11">
    <location>
        <begin position="1300"/>
        <end position="1324"/>
    </location>
</feature>
<dbReference type="InterPro" id="IPR027417">
    <property type="entry name" value="P-loop_NTPase"/>
</dbReference>
<comment type="similarity">
    <text evidence="2">Belongs to the ABC transporter superfamily. ABCG family. PDR (TC 3.A.1.205) subfamily.</text>
</comment>
<reference evidence="13 14" key="1">
    <citation type="submission" date="2024-04" db="EMBL/GenBank/DDBJ databases">
        <authorList>
            <person name="Fracassetti M."/>
        </authorList>
    </citation>
    <scope>NUCLEOTIDE SEQUENCE [LARGE SCALE GENOMIC DNA]</scope>
</reference>
<dbReference type="InterPro" id="IPR013525">
    <property type="entry name" value="ABC2_TM"/>
</dbReference>
<feature type="transmembrane region" description="Helical" evidence="11">
    <location>
        <begin position="511"/>
        <end position="532"/>
    </location>
</feature>
<dbReference type="Proteomes" id="UP001497516">
    <property type="component" value="Chromosome 3"/>
</dbReference>
<feature type="domain" description="ABC transporter" evidence="12">
    <location>
        <begin position="142"/>
        <end position="415"/>
    </location>
</feature>
<feature type="transmembrane region" description="Helical" evidence="11">
    <location>
        <begin position="1187"/>
        <end position="1205"/>
    </location>
</feature>
<dbReference type="Pfam" id="PF14510">
    <property type="entry name" value="ABC_trans_N"/>
    <property type="match status" value="1"/>
</dbReference>
<dbReference type="GO" id="GO:0016887">
    <property type="term" value="F:ATP hydrolysis activity"/>
    <property type="evidence" value="ECO:0007669"/>
    <property type="project" value="InterPro"/>
</dbReference>
<dbReference type="InterPro" id="IPR003439">
    <property type="entry name" value="ABC_transporter-like_ATP-bd"/>
</dbReference>